<accession>A0AAV4VRK7</accession>
<dbReference type="EMBL" id="BPLQ01013532">
    <property type="protein sequence ID" value="GIY72912.1"/>
    <property type="molecule type" value="Genomic_DNA"/>
</dbReference>
<proteinExistence type="predicted"/>
<evidence type="ECO:0000313" key="2">
    <source>
        <dbReference type="Proteomes" id="UP001054837"/>
    </source>
</evidence>
<reference evidence="1 2" key="1">
    <citation type="submission" date="2021-06" db="EMBL/GenBank/DDBJ databases">
        <title>Caerostris darwini draft genome.</title>
        <authorList>
            <person name="Kono N."/>
            <person name="Arakawa K."/>
        </authorList>
    </citation>
    <scope>NUCLEOTIDE SEQUENCE [LARGE SCALE GENOMIC DNA]</scope>
</reference>
<comment type="caution">
    <text evidence="1">The sequence shown here is derived from an EMBL/GenBank/DDBJ whole genome shotgun (WGS) entry which is preliminary data.</text>
</comment>
<organism evidence="1 2">
    <name type="scientific">Caerostris darwini</name>
    <dbReference type="NCBI Taxonomy" id="1538125"/>
    <lineage>
        <taxon>Eukaryota</taxon>
        <taxon>Metazoa</taxon>
        <taxon>Ecdysozoa</taxon>
        <taxon>Arthropoda</taxon>
        <taxon>Chelicerata</taxon>
        <taxon>Arachnida</taxon>
        <taxon>Araneae</taxon>
        <taxon>Araneomorphae</taxon>
        <taxon>Entelegynae</taxon>
        <taxon>Araneoidea</taxon>
        <taxon>Araneidae</taxon>
        <taxon>Caerostris</taxon>
    </lineage>
</organism>
<protein>
    <submittedName>
        <fullName evidence="1">Uncharacterized protein</fullName>
    </submittedName>
</protein>
<name>A0AAV4VRK7_9ARAC</name>
<keyword evidence="2" id="KW-1185">Reference proteome</keyword>
<evidence type="ECO:0000313" key="1">
    <source>
        <dbReference type="EMBL" id="GIY72912.1"/>
    </source>
</evidence>
<dbReference type="AlphaFoldDB" id="A0AAV4VRK7"/>
<gene>
    <name evidence="1" type="ORF">CDAR_277331</name>
</gene>
<dbReference type="Proteomes" id="UP001054837">
    <property type="component" value="Unassembled WGS sequence"/>
</dbReference>
<sequence>MQILVSEMTRYADWVNINLGLELSGKQYGLKPDIYKRSRADNCRALRASHTPRSKKLLRTEKYPNFSFFPTTASYYRVWPHYFKPRQWKSFLAALIRGFLFSPGKAPAPEFSLPESLWRDGAAMWLRATPLNSSSYLFILFCRLLFGCRDFVPKKPFVAQFRRQWRASAFLADFGN</sequence>